<reference evidence="1" key="1">
    <citation type="submission" date="2019-03" db="EMBL/GenBank/DDBJ databases">
        <title>Single cell metagenomics reveals metabolic interactions within the superorganism composed of flagellate Streblomastix strix and complex community of Bacteroidetes bacteria on its surface.</title>
        <authorList>
            <person name="Treitli S.C."/>
            <person name="Kolisko M."/>
            <person name="Husnik F."/>
            <person name="Keeling P."/>
            <person name="Hampl V."/>
        </authorList>
    </citation>
    <scope>NUCLEOTIDE SEQUENCE</scope>
    <source>
        <strain evidence="1">STM</strain>
    </source>
</reference>
<sequence>MELTDNEVVKVRAIIEAVDNGKKITDLPTATGGIESYKIEVVDVTGESKQLNLFSAISTVNKKMAIRRWNETLSTPVGEAFGNIDFLRDLPAVLGLGA</sequence>
<evidence type="ECO:0000313" key="1">
    <source>
        <dbReference type="EMBL" id="KAA6322594.1"/>
    </source>
</evidence>
<protein>
    <submittedName>
        <fullName evidence="1">Uncharacterized protein</fullName>
    </submittedName>
</protein>
<comment type="caution">
    <text evidence="1">The sequence shown here is derived from an EMBL/GenBank/DDBJ whole genome shotgun (WGS) entry which is preliminary data.</text>
</comment>
<feature type="non-terminal residue" evidence="1">
    <location>
        <position position="98"/>
    </location>
</feature>
<proteinExistence type="predicted"/>
<dbReference type="AlphaFoldDB" id="A0A5J4QNU2"/>
<gene>
    <name evidence="1" type="ORF">EZS27_027884</name>
</gene>
<organism evidence="1">
    <name type="scientific">termite gut metagenome</name>
    <dbReference type="NCBI Taxonomy" id="433724"/>
    <lineage>
        <taxon>unclassified sequences</taxon>
        <taxon>metagenomes</taxon>
        <taxon>organismal metagenomes</taxon>
    </lineage>
</organism>
<dbReference type="EMBL" id="SNRY01003008">
    <property type="protein sequence ID" value="KAA6322594.1"/>
    <property type="molecule type" value="Genomic_DNA"/>
</dbReference>
<accession>A0A5J4QNU2</accession>
<name>A0A5J4QNU2_9ZZZZ</name>